<dbReference type="PANTHER" id="PTHR12751">
    <property type="entry name" value="PHOSPHATASE AND ACTIN REGULATOR PHACTR"/>
    <property type="match status" value="1"/>
</dbReference>
<sequence>MAAVADWQMDSENSTTTTGTSSTHSQPNQTHSPYQTSPSSSSSPHHPQWQPSPQAQPFYPSYPPFFAHPAPPQNPYFDPNQHFAQWAYQQMMFNAQAQAQVQAQAQFQQAQAQAVAAATVAQAQILAQPGTRSATPPQQQSDYFSRSTEPFHPYPRRPQQRQHSLNASSSSSSSWQHQDNTHRPVVVPSPPYARDDAAGSSSSLNSASSGRSRKGSNVSSSSPITNNVAHNRTVSSTSRTSTTSVERPASIRSVSTSATNPDARRPSKPSPLSQPVTNAASPSRPSFSSTIRAESPTTPKTASPNSVAPDSTAPVLVSSSSSRPTHHKRLSISKDDSQLGDPTPVPDASIVRSGGLKGRLRRALSFNASSTLEGTSDKQAGEDEKDTKLNSRRKALANANKHNASSSSANSSKSPSPFTAGLPDDDAPPTPIQEPPQESKSSRPRRSLFNSKINASTDNISLSSTVSSASVMIRKLGSLSVGRLARKNSLMSITSLFKDKKSNLNGSASASQASVTHATAEVDRVGVGADGLSPAAEIVRQHTLKVKNNEEAAARRKAEEEIREKTRQAQAQQEANNDGVPVWERGTANRKGKRIGEYVYDEDEPVDQHQFHRGGNDSGSEDDSDGTYSGHGHRDMERISRGWQDLDLDDDEDITIRVNQHPQIHSQSNTSLISRLMEIMLPVTEQDADEAWAIGIRRSVERTKRPTKGILKIAAPVPLVRVRSNSYNHGASHEPGPLAKIPDPDPDHIDGLHHHRDKSVNGDYLPPFSFDDAPVPRSSSPGNGSINSSGHSVFNLPVNSSAPALSTFTTRNNATVPLRPKGPQKKLAFAANLSVYDTFSASVYDRRSEPATCNRLTPALAQRIKEELNSYKMEEMEVHALSRGQ</sequence>
<feature type="region of interest" description="Disordered" evidence="1">
    <location>
        <begin position="1"/>
        <end position="80"/>
    </location>
</feature>
<comment type="caution">
    <text evidence="2">The sequence shown here is derived from an EMBL/GenBank/DDBJ whole genome shotgun (WGS) entry which is preliminary data.</text>
</comment>
<dbReference type="AlphaFoldDB" id="A0AAV5AGR6"/>
<feature type="compositionally biased region" description="Low complexity" evidence="1">
    <location>
        <begin position="398"/>
        <end position="417"/>
    </location>
</feature>
<organism evidence="2 3">
    <name type="scientific">Clathrus columnatus</name>
    <dbReference type="NCBI Taxonomy" id="1419009"/>
    <lineage>
        <taxon>Eukaryota</taxon>
        <taxon>Fungi</taxon>
        <taxon>Dikarya</taxon>
        <taxon>Basidiomycota</taxon>
        <taxon>Agaricomycotina</taxon>
        <taxon>Agaricomycetes</taxon>
        <taxon>Phallomycetidae</taxon>
        <taxon>Phallales</taxon>
        <taxon>Clathraceae</taxon>
        <taxon>Clathrus</taxon>
    </lineage>
</organism>
<feature type="compositionally biased region" description="Basic and acidic residues" evidence="1">
    <location>
        <begin position="742"/>
        <end position="752"/>
    </location>
</feature>
<evidence type="ECO:0000313" key="3">
    <source>
        <dbReference type="Proteomes" id="UP001050691"/>
    </source>
</evidence>
<dbReference type="PANTHER" id="PTHR12751:SF18">
    <property type="entry name" value="PHOSPHATASE AND ACTIN REGULATOR 1"/>
    <property type="match status" value="1"/>
</dbReference>
<feature type="compositionally biased region" description="Low complexity" evidence="1">
    <location>
        <begin position="778"/>
        <end position="788"/>
    </location>
</feature>
<feature type="compositionally biased region" description="Basic and acidic residues" evidence="1">
    <location>
        <begin position="549"/>
        <end position="567"/>
    </location>
</feature>
<feature type="compositionally biased region" description="Low complexity" evidence="1">
    <location>
        <begin position="232"/>
        <end position="245"/>
    </location>
</feature>
<feature type="region of interest" description="Disordered" evidence="1">
    <location>
        <begin position="549"/>
        <end position="588"/>
    </location>
</feature>
<keyword evidence="3" id="KW-1185">Reference proteome</keyword>
<evidence type="ECO:0000256" key="1">
    <source>
        <dbReference type="SAM" id="MobiDB-lite"/>
    </source>
</evidence>
<feature type="compositionally biased region" description="Polar residues" evidence="1">
    <location>
        <begin position="130"/>
        <end position="148"/>
    </location>
</feature>
<protein>
    <submittedName>
        <fullName evidence="2">Uncharacterized protein</fullName>
    </submittedName>
</protein>
<feature type="region of interest" description="Disordered" evidence="1">
    <location>
        <begin position="129"/>
        <end position="354"/>
    </location>
</feature>
<feature type="compositionally biased region" description="Low complexity" evidence="1">
    <location>
        <begin position="198"/>
        <end position="222"/>
    </location>
</feature>
<feature type="region of interest" description="Disordered" evidence="1">
    <location>
        <begin position="726"/>
        <end position="788"/>
    </location>
</feature>
<dbReference type="GO" id="GO:0003779">
    <property type="term" value="F:actin binding"/>
    <property type="evidence" value="ECO:0007669"/>
    <property type="project" value="TreeGrafter"/>
</dbReference>
<feature type="compositionally biased region" description="Low complexity" evidence="1">
    <location>
        <begin position="14"/>
        <end position="57"/>
    </location>
</feature>
<dbReference type="GO" id="GO:0030036">
    <property type="term" value="P:actin cytoskeleton organization"/>
    <property type="evidence" value="ECO:0007669"/>
    <property type="project" value="TreeGrafter"/>
</dbReference>
<proteinExistence type="predicted"/>
<dbReference type="Proteomes" id="UP001050691">
    <property type="component" value="Unassembled WGS sequence"/>
</dbReference>
<accession>A0AAV5AGR6</accession>
<evidence type="ECO:0000313" key="2">
    <source>
        <dbReference type="EMBL" id="GJJ13829.1"/>
    </source>
</evidence>
<feature type="region of interest" description="Disordered" evidence="1">
    <location>
        <begin position="602"/>
        <end position="636"/>
    </location>
</feature>
<reference evidence="2" key="1">
    <citation type="submission" date="2021-10" db="EMBL/GenBank/DDBJ databases">
        <title>De novo Genome Assembly of Clathrus columnatus (Basidiomycota, Fungi) Using Illumina and Nanopore Sequence Data.</title>
        <authorList>
            <person name="Ogiso-Tanaka E."/>
            <person name="Itagaki H."/>
            <person name="Hosoya T."/>
            <person name="Hosaka K."/>
        </authorList>
    </citation>
    <scope>NUCLEOTIDE SEQUENCE</scope>
    <source>
        <strain evidence="2">MO-923</strain>
    </source>
</reference>
<dbReference type="EMBL" id="BPWL01000009">
    <property type="protein sequence ID" value="GJJ13829.1"/>
    <property type="molecule type" value="Genomic_DNA"/>
</dbReference>
<feature type="compositionally biased region" description="Polar residues" evidence="1">
    <location>
        <begin position="270"/>
        <end position="309"/>
    </location>
</feature>
<gene>
    <name evidence="2" type="ORF">Clacol_008086</name>
</gene>
<name>A0AAV5AGR6_9AGAM</name>
<feature type="region of interest" description="Disordered" evidence="1">
    <location>
        <begin position="398"/>
        <end position="452"/>
    </location>
</feature>